<feature type="domain" description="Multidrug resistance protein MdtA-like barrel-sandwich hybrid" evidence="1">
    <location>
        <begin position="73"/>
        <end position="251"/>
    </location>
</feature>
<accession>A0ABV3L5X2</accession>
<dbReference type="RefSeq" id="WP_366192258.1">
    <property type="nucleotide sequence ID" value="NZ_JBFBVU010000006.1"/>
</dbReference>
<dbReference type="Pfam" id="PF25917">
    <property type="entry name" value="BSH_RND"/>
    <property type="match status" value="1"/>
</dbReference>
<sequence length="411" mass="44655">MFELMFCSFFTILPDYLYRRLVQGKRFGKEINLFSVWYELRWGLTGCFMLTVGLITTVFYFHPSTTAVSSYYRTVTILPQISGRVDEVFVVSKQEVKAGDPIFRIEDSTQQTAVETATRRIAEINAAMHVAEDQLVAAQGNLDQAVGLLEQTADELARQLNLQARNPDVVAGREIDRLQNTAEARQGAVDAAQAQVSSIETQINELFPAQLATANSQLAQAQAELDKTVVVAGVDGTVEQFGLQEGDYISAILRPAGILIPHEFDHGVFAAGFGQLTGQVVQPGMLAEIACATQPFQVIPMVVTAVQPVISSGQFRPTDQLIDPAKAPAPGSLTTTLQPLFEGQANAIPPGSTCIANAYTSFHEQLENPDLGFWTKLGMHGVDTVGLLHAIILRIQVLLLPVKTLVFSGGH</sequence>
<dbReference type="InterPro" id="IPR050393">
    <property type="entry name" value="MFP_Efflux_Pump"/>
</dbReference>
<protein>
    <submittedName>
        <fullName evidence="2">Biotin/lipoyl-binding protein</fullName>
    </submittedName>
</protein>
<organism evidence="2 3">
    <name type="scientific">Meridianimarinicoccus marinus</name>
    <dbReference type="NCBI Taxonomy" id="3231483"/>
    <lineage>
        <taxon>Bacteria</taxon>
        <taxon>Pseudomonadati</taxon>
        <taxon>Pseudomonadota</taxon>
        <taxon>Alphaproteobacteria</taxon>
        <taxon>Rhodobacterales</taxon>
        <taxon>Paracoccaceae</taxon>
        <taxon>Meridianimarinicoccus</taxon>
    </lineage>
</organism>
<keyword evidence="3" id="KW-1185">Reference proteome</keyword>
<evidence type="ECO:0000259" key="1">
    <source>
        <dbReference type="Pfam" id="PF25917"/>
    </source>
</evidence>
<comment type="caution">
    <text evidence="2">The sequence shown here is derived from an EMBL/GenBank/DDBJ whole genome shotgun (WGS) entry which is preliminary data.</text>
</comment>
<name>A0ABV3L5X2_9RHOB</name>
<dbReference type="Proteomes" id="UP001553161">
    <property type="component" value="Unassembled WGS sequence"/>
</dbReference>
<dbReference type="Gene3D" id="1.10.287.470">
    <property type="entry name" value="Helix hairpin bin"/>
    <property type="match status" value="1"/>
</dbReference>
<dbReference type="PANTHER" id="PTHR30367:SF12">
    <property type="entry name" value="P-HYDROXYBENZOIC ACID EFFLUX PUMP SUBUNIT AAEA"/>
    <property type="match status" value="1"/>
</dbReference>
<dbReference type="Gene3D" id="2.40.50.100">
    <property type="match status" value="1"/>
</dbReference>
<dbReference type="InterPro" id="IPR058625">
    <property type="entry name" value="MdtA-like_BSH"/>
</dbReference>
<evidence type="ECO:0000313" key="2">
    <source>
        <dbReference type="EMBL" id="MEV8466457.1"/>
    </source>
</evidence>
<proteinExistence type="predicted"/>
<dbReference type="PANTHER" id="PTHR30367">
    <property type="entry name" value="P-HYDROXYBENZOIC ACID EFFLUX PUMP SUBUNIT AAEA-RELATED"/>
    <property type="match status" value="1"/>
</dbReference>
<dbReference type="SUPFAM" id="SSF111369">
    <property type="entry name" value="HlyD-like secretion proteins"/>
    <property type="match status" value="1"/>
</dbReference>
<gene>
    <name evidence="2" type="ORF">AB0T83_06630</name>
</gene>
<dbReference type="EMBL" id="JBFBVU010000006">
    <property type="protein sequence ID" value="MEV8466457.1"/>
    <property type="molecule type" value="Genomic_DNA"/>
</dbReference>
<reference evidence="2 3" key="1">
    <citation type="submission" date="2024-07" db="EMBL/GenBank/DDBJ databases">
        <authorList>
            <person name="Kang M."/>
        </authorList>
    </citation>
    <scope>NUCLEOTIDE SEQUENCE [LARGE SCALE GENOMIC DNA]</scope>
    <source>
        <strain evidence="2 3">DFM31</strain>
    </source>
</reference>
<evidence type="ECO:0000313" key="3">
    <source>
        <dbReference type="Proteomes" id="UP001553161"/>
    </source>
</evidence>